<accession>A0A7G9RXN8</accession>
<keyword evidence="1" id="KW-0812">Transmembrane</keyword>
<dbReference type="AlphaFoldDB" id="A0A7G9RXN8"/>
<gene>
    <name evidence="2" type="ORF">H9L01_08295</name>
</gene>
<sequence>MFTSEMDERMLAIRGKGVLYGFLMLIVMIVVKDFCVDIFGLTIESLTRFDFAMIYACLFFVVSYMMIRDGLDDQVVHKSKIIMTIIAVFFVAGSVLSLIMPDEARGLYTITNTHTIIVEAIATSSYAILAWRKSKEIHNQI</sequence>
<proteinExistence type="predicted"/>
<feature type="transmembrane region" description="Helical" evidence="1">
    <location>
        <begin position="20"/>
        <end position="43"/>
    </location>
</feature>
<dbReference type="Proteomes" id="UP000515928">
    <property type="component" value="Chromosome"/>
</dbReference>
<feature type="transmembrane region" description="Helical" evidence="1">
    <location>
        <begin position="79"/>
        <end position="100"/>
    </location>
</feature>
<keyword evidence="1" id="KW-1133">Transmembrane helix</keyword>
<dbReference type="KEGG" id="eio:H9L01_08295"/>
<dbReference type="RefSeq" id="WP_187533492.1">
    <property type="nucleotide sequence ID" value="NZ_CBCSHU010000004.1"/>
</dbReference>
<organism evidence="2 3">
    <name type="scientific">Erysipelothrix inopinata</name>
    <dbReference type="NCBI Taxonomy" id="225084"/>
    <lineage>
        <taxon>Bacteria</taxon>
        <taxon>Bacillati</taxon>
        <taxon>Bacillota</taxon>
        <taxon>Erysipelotrichia</taxon>
        <taxon>Erysipelotrichales</taxon>
        <taxon>Erysipelotrichaceae</taxon>
        <taxon>Erysipelothrix</taxon>
    </lineage>
</organism>
<evidence type="ECO:0000313" key="3">
    <source>
        <dbReference type="Proteomes" id="UP000515928"/>
    </source>
</evidence>
<protein>
    <submittedName>
        <fullName evidence="2">Uncharacterized protein</fullName>
    </submittedName>
</protein>
<feature type="transmembrane region" description="Helical" evidence="1">
    <location>
        <begin position="106"/>
        <end position="131"/>
    </location>
</feature>
<feature type="transmembrane region" description="Helical" evidence="1">
    <location>
        <begin position="49"/>
        <end position="67"/>
    </location>
</feature>
<name>A0A7G9RXN8_9FIRM</name>
<evidence type="ECO:0000313" key="2">
    <source>
        <dbReference type="EMBL" id="QNN60363.1"/>
    </source>
</evidence>
<reference evidence="2 3" key="1">
    <citation type="submission" date="2020-08" db="EMBL/GenBank/DDBJ databases">
        <title>Genome sequence of Erysipelothrix inopinata DSM 15511T.</title>
        <authorList>
            <person name="Hyun D.-W."/>
            <person name="Bae J.-W."/>
        </authorList>
    </citation>
    <scope>NUCLEOTIDE SEQUENCE [LARGE SCALE GENOMIC DNA]</scope>
    <source>
        <strain evidence="2 3">DSM 15511</strain>
    </source>
</reference>
<dbReference type="EMBL" id="CP060715">
    <property type="protein sequence ID" value="QNN60363.1"/>
    <property type="molecule type" value="Genomic_DNA"/>
</dbReference>
<keyword evidence="1" id="KW-0472">Membrane</keyword>
<evidence type="ECO:0000256" key="1">
    <source>
        <dbReference type="SAM" id="Phobius"/>
    </source>
</evidence>
<keyword evidence="3" id="KW-1185">Reference proteome</keyword>